<keyword evidence="2" id="KW-1185">Reference proteome</keyword>
<reference evidence="1 2" key="1">
    <citation type="submission" date="2019-12" db="EMBL/GenBank/DDBJ databases">
        <title>Deinococcus sp. HMF7620 Genome sequencing and assembly.</title>
        <authorList>
            <person name="Kang H."/>
            <person name="Kim H."/>
            <person name="Joh K."/>
        </authorList>
    </citation>
    <scope>NUCLEOTIDE SEQUENCE [LARGE SCALE GENOMIC DNA]</scope>
    <source>
        <strain evidence="1 2">HMF7620</strain>
    </source>
</reference>
<dbReference type="RefSeq" id="WP_157457987.1">
    <property type="nucleotide sequence ID" value="NZ_WQLB01000003.1"/>
</dbReference>
<sequence length="87" mass="9408">MTSLWPARGADLEARLTRVFLHAADPSPAQARLKLRFVHTAPDACVLVDGRSGEVALSSGDAAQQGDADLTFHLRGPEAHTFWRGEL</sequence>
<proteinExistence type="predicted"/>
<protein>
    <submittedName>
        <fullName evidence="1">Uncharacterized protein</fullName>
    </submittedName>
</protein>
<organism evidence="1 2">
    <name type="scientific">Deinococcus arboris</name>
    <dbReference type="NCBI Taxonomy" id="2682977"/>
    <lineage>
        <taxon>Bacteria</taxon>
        <taxon>Thermotogati</taxon>
        <taxon>Deinococcota</taxon>
        <taxon>Deinococci</taxon>
        <taxon>Deinococcales</taxon>
        <taxon>Deinococcaceae</taxon>
        <taxon>Deinococcus</taxon>
    </lineage>
</organism>
<dbReference type="Proteomes" id="UP000483286">
    <property type="component" value="Unassembled WGS sequence"/>
</dbReference>
<feature type="non-terminal residue" evidence="1">
    <location>
        <position position="87"/>
    </location>
</feature>
<accession>A0A7C9HWQ9</accession>
<dbReference type="AlphaFoldDB" id="A0A7C9HWQ9"/>
<evidence type="ECO:0000313" key="1">
    <source>
        <dbReference type="EMBL" id="MVN85950.1"/>
    </source>
</evidence>
<name>A0A7C9HWQ9_9DEIO</name>
<gene>
    <name evidence="1" type="ORF">GO986_04145</name>
</gene>
<comment type="caution">
    <text evidence="1">The sequence shown here is derived from an EMBL/GenBank/DDBJ whole genome shotgun (WGS) entry which is preliminary data.</text>
</comment>
<evidence type="ECO:0000313" key="2">
    <source>
        <dbReference type="Proteomes" id="UP000483286"/>
    </source>
</evidence>
<dbReference type="EMBL" id="WQLB01000003">
    <property type="protein sequence ID" value="MVN85950.1"/>
    <property type="molecule type" value="Genomic_DNA"/>
</dbReference>